<evidence type="ECO:0000313" key="1">
    <source>
        <dbReference type="EMBL" id="MBX45263.1"/>
    </source>
</evidence>
<proteinExistence type="predicted"/>
<name>A0A2P2NS17_RHIMU</name>
<organism evidence="1">
    <name type="scientific">Rhizophora mucronata</name>
    <name type="common">Asiatic mangrove</name>
    <dbReference type="NCBI Taxonomy" id="61149"/>
    <lineage>
        <taxon>Eukaryota</taxon>
        <taxon>Viridiplantae</taxon>
        <taxon>Streptophyta</taxon>
        <taxon>Embryophyta</taxon>
        <taxon>Tracheophyta</taxon>
        <taxon>Spermatophyta</taxon>
        <taxon>Magnoliopsida</taxon>
        <taxon>eudicotyledons</taxon>
        <taxon>Gunneridae</taxon>
        <taxon>Pentapetalae</taxon>
        <taxon>rosids</taxon>
        <taxon>fabids</taxon>
        <taxon>Malpighiales</taxon>
        <taxon>Rhizophoraceae</taxon>
        <taxon>Rhizophora</taxon>
    </lineage>
</organism>
<protein>
    <submittedName>
        <fullName evidence="1">Uncharacterized protein</fullName>
    </submittedName>
</protein>
<dbReference type="EMBL" id="GGEC01064779">
    <property type="protein sequence ID" value="MBX45263.1"/>
    <property type="molecule type" value="Transcribed_RNA"/>
</dbReference>
<accession>A0A2P2NS17</accession>
<reference evidence="1" key="1">
    <citation type="submission" date="2018-02" db="EMBL/GenBank/DDBJ databases">
        <title>Rhizophora mucronata_Transcriptome.</title>
        <authorList>
            <person name="Meera S.P."/>
            <person name="Sreeshan A."/>
            <person name="Augustine A."/>
        </authorList>
    </citation>
    <scope>NUCLEOTIDE SEQUENCE</scope>
    <source>
        <tissue evidence="1">Leaf</tissue>
    </source>
</reference>
<dbReference type="AlphaFoldDB" id="A0A2P2NS17"/>
<sequence length="28" mass="3115">MVNVTAYIMIEICSDLAFGKTNLQINVL</sequence>